<proteinExistence type="predicted"/>
<keyword evidence="1" id="KW-1133">Transmembrane helix</keyword>
<dbReference type="Proteomes" id="UP000502699">
    <property type="component" value="Chromosome"/>
</dbReference>
<evidence type="ECO:0000313" key="3">
    <source>
        <dbReference type="Proteomes" id="UP000502699"/>
    </source>
</evidence>
<keyword evidence="1" id="KW-0812">Transmembrane</keyword>
<dbReference type="EMBL" id="CP048029">
    <property type="protein sequence ID" value="QIK37318.1"/>
    <property type="molecule type" value="Genomic_DNA"/>
</dbReference>
<accession>A0A6G7VBT9</accession>
<dbReference type="KEGG" id="cjap:GWK36_04155"/>
<feature type="transmembrane region" description="Helical" evidence="1">
    <location>
        <begin position="12"/>
        <end position="30"/>
    </location>
</feature>
<keyword evidence="3" id="KW-1185">Reference proteome</keyword>
<keyword evidence="1" id="KW-0472">Membrane</keyword>
<protein>
    <submittedName>
        <fullName evidence="2">Uncharacterized protein</fullName>
    </submittedName>
</protein>
<dbReference type="RefSeq" id="WP_166268953.1">
    <property type="nucleotide sequence ID" value="NZ_CP048029.1"/>
</dbReference>
<dbReference type="InterPro" id="IPR054615">
    <property type="entry name" value="Symport_access"/>
</dbReference>
<reference evidence="3" key="1">
    <citation type="submission" date="2020-01" db="EMBL/GenBank/DDBJ databases">
        <title>Caldichromatium gen. nov., sp. nov., a thermophilic purple sulfur bacterium member of the family Chromatiaceae isolated from Nakabusa hot spring, Japan.</title>
        <authorList>
            <person name="Saini M.K."/>
            <person name="Hanada S."/>
            <person name="Tank M."/>
        </authorList>
    </citation>
    <scope>NUCLEOTIDE SEQUENCE [LARGE SCALE GENOMIC DNA]</scope>
    <source>
        <strain evidence="3">No.7</strain>
    </source>
</reference>
<dbReference type="AlphaFoldDB" id="A0A6G7VBT9"/>
<name>A0A6G7VBT9_9GAMM</name>
<dbReference type="NCBIfam" id="NF045580">
    <property type="entry name" value="symport_access"/>
    <property type="match status" value="1"/>
</dbReference>
<evidence type="ECO:0000313" key="2">
    <source>
        <dbReference type="EMBL" id="QIK37318.1"/>
    </source>
</evidence>
<sequence>MILGLDDPFVAMAYLSILALAAFSIIYGTLRRHAAPDEITEEDHQWALEEQQVDDER</sequence>
<gene>
    <name evidence="2" type="ORF">GWK36_04155</name>
</gene>
<evidence type="ECO:0000256" key="1">
    <source>
        <dbReference type="SAM" id="Phobius"/>
    </source>
</evidence>
<organism evidence="2 3">
    <name type="scientific">Caldichromatium japonicum</name>
    <dbReference type="NCBI Taxonomy" id="2699430"/>
    <lineage>
        <taxon>Bacteria</taxon>
        <taxon>Pseudomonadati</taxon>
        <taxon>Pseudomonadota</taxon>
        <taxon>Gammaproteobacteria</taxon>
        <taxon>Chromatiales</taxon>
        <taxon>Chromatiaceae</taxon>
        <taxon>Caldichromatium</taxon>
    </lineage>
</organism>